<evidence type="ECO:0000313" key="1">
    <source>
        <dbReference type="EMBL" id="CAB3998553.1"/>
    </source>
</evidence>
<evidence type="ECO:0000313" key="2">
    <source>
        <dbReference type="Proteomes" id="UP001152795"/>
    </source>
</evidence>
<organism evidence="1 2">
    <name type="scientific">Paramuricea clavata</name>
    <name type="common">Red gorgonian</name>
    <name type="synonym">Violescent sea-whip</name>
    <dbReference type="NCBI Taxonomy" id="317549"/>
    <lineage>
        <taxon>Eukaryota</taxon>
        <taxon>Metazoa</taxon>
        <taxon>Cnidaria</taxon>
        <taxon>Anthozoa</taxon>
        <taxon>Octocorallia</taxon>
        <taxon>Malacalcyonacea</taxon>
        <taxon>Plexauridae</taxon>
        <taxon>Paramuricea</taxon>
    </lineage>
</organism>
<dbReference type="AlphaFoldDB" id="A0A6S7H1W4"/>
<gene>
    <name evidence="1" type="ORF">PACLA_8A019537</name>
</gene>
<keyword evidence="2" id="KW-1185">Reference proteome</keyword>
<proteinExistence type="predicted"/>
<reference evidence="1" key="1">
    <citation type="submission" date="2020-04" db="EMBL/GenBank/DDBJ databases">
        <authorList>
            <person name="Alioto T."/>
            <person name="Alioto T."/>
            <person name="Gomez Garrido J."/>
        </authorList>
    </citation>
    <scope>NUCLEOTIDE SEQUENCE</scope>
    <source>
        <strain evidence="1">A484AB</strain>
    </source>
</reference>
<protein>
    <submittedName>
        <fullName evidence="1">Uncharacterized protein</fullName>
    </submittedName>
</protein>
<sequence length="262" mass="30204">MHKAGLVDSHIREDDTFKFLNKDYRATVQCLEMTKTEKRDGDSKDRQNAVVAEKFMNFICCQVSTWVYEEGPNVTRSLARRANANKAENVRDNVSKQVLLLITCLEKDLRDQVFSQSDKEMIEDPRISGTAGASRQNQKNDDFDSKELTKLFLRSDKELYKGIEMIIHFICVSAVKVSVQSVIESLTLKFEIHFNKFRNVNEDTAYNEMMVGVNGPLPVQCDKVVMAAMKQHFKGQHGIRFIRSRMTSAYLTQWVYLTILRL</sequence>
<dbReference type="Proteomes" id="UP001152795">
    <property type="component" value="Unassembled WGS sequence"/>
</dbReference>
<accession>A0A6S7H1W4</accession>
<dbReference type="EMBL" id="CACRXK020003384">
    <property type="protein sequence ID" value="CAB3998553.1"/>
    <property type="molecule type" value="Genomic_DNA"/>
</dbReference>
<comment type="caution">
    <text evidence="1">The sequence shown here is derived from an EMBL/GenBank/DDBJ whole genome shotgun (WGS) entry which is preliminary data.</text>
</comment>
<name>A0A6S7H1W4_PARCT</name>